<feature type="compositionally biased region" description="Polar residues" evidence="1">
    <location>
        <begin position="625"/>
        <end position="639"/>
    </location>
</feature>
<feature type="region of interest" description="Disordered" evidence="1">
    <location>
        <begin position="625"/>
        <end position="700"/>
    </location>
</feature>
<evidence type="ECO:0000256" key="1">
    <source>
        <dbReference type="SAM" id="MobiDB-lite"/>
    </source>
</evidence>
<dbReference type="EMBL" id="HG722238">
    <property type="protein sequence ID" value="CDJ61816.1"/>
    <property type="molecule type" value="Genomic_DNA"/>
</dbReference>
<feature type="compositionally biased region" description="Basic residues" evidence="1">
    <location>
        <begin position="763"/>
        <end position="773"/>
    </location>
</feature>
<feature type="compositionally biased region" description="Low complexity" evidence="1">
    <location>
        <begin position="152"/>
        <end position="185"/>
    </location>
</feature>
<feature type="compositionally biased region" description="Low complexity" evidence="1">
    <location>
        <begin position="640"/>
        <end position="660"/>
    </location>
</feature>
<organism evidence="2 3">
    <name type="scientific">Eimeria maxima</name>
    <name type="common">Coccidian parasite</name>
    <dbReference type="NCBI Taxonomy" id="5804"/>
    <lineage>
        <taxon>Eukaryota</taxon>
        <taxon>Sar</taxon>
        <taxon>Alveolata</taxon>
        <taxon>Apicomplexa</taxon>
        <taxon>Conoidasida</taxon>
        <taxon>Coccidia</taxon>
        <taxon>Eucoccidiorida</taxon>
        <taxon>Eimeriorina</taxon>
        <taxon>Eimeriidae</taxon>
        <taxon>Eimeria</taxon>
    </lineage>
</organism>
<proteinExistence type="predicted"/>
<dbReference type="OMA" id="RIFRYAT"/>
<evidence type="ECO:0000313" key="2">
    <source>
        <dbReference type="EMBL" id="CDJ61816.1"/>
    </source>
</evidence>
<reference evidence="2" key="1">
    <citation type="submission" date="2013-10" db="EMBL/GenBank/DDBJ databases">
        <title>Genomic analysis of the causative agents of coccidiosis in chickens.</title>
        <authorList>
            <person name="Reid A.J."/>
            <person name="Blake D."/>
            <person name="Billington K."/>
            <person name="Browne H."/>
            <person name="Dunn M."/>
            <person name="Hung S."/>
            <person name="Kawahara F."/>
            <person name="Miranda-Saavedra D."/>
            <person name="Mourier T."/>
            <person name="Nagra H."/>
            <person name="Otto T.D."/>
            <person name="Rawlings N."/>
            <person name="Sanchez A."/>
            <person name="Sanders M."/>
            <person name="Subramaniam C."/>
            <person name="Tay Y."/>
            <person name="Dear P."/>
            <person name="Doerig C."/>
            <person name="Gruber A."/>
            <person name="Parkinson J."/>
            <person name="Shirley M."/>
            <person name="Wan K.L."/>
            <person name="Berriman M."/>
            <person name="Tomley F."/>
            <person name="Pain A."/>
        </authorList>
    </citation>
    <scope>NUCLEOTIDE SEQUENCE [LARGE SCALE GENOMIC DNA]</scope>
    <source>
        <strain evidence="2">Weybridge</strain>
    </source>
</reference>
<dbReference type="VEuPathDB" id="ToxoDB:EMWEY_00001840"/>
<dbReference type="OrthoDB" id="447842at2759"/>
<feature type="region of interest" description="Disordered" evidence="1">
    <location>
        <begin position="1"/>
        <end position="24"/>
    </location>
</feature>
<evidence type="ECO:0000313" key="3">
    <source>
        <dbReference type="Proteomes" id="UP000030763"/>
    </source>
</evidence>
<feature type="compositionally biased region" description="Low complexity" evidence="1">
    <location>
        <begin position="719"/>
        <end position="762"/>
    </location>
</feature>
<accession>U6MCR4</accession>
<protein>
    <recommendedName>
        <fullName evidence="4">WLM domain-containing protein</fullName>
    </recommendedName>
</protein>
<name>U6MCR4_EIMMA</name>
<reference evidence="2" key="2">
    <citation type="submission" date="2013-10" db="EMBL/GenBank/DDBJ databases">
        <authorList>
            <person name="Aslett M."/>
        </authorList>
    </citation>
    <scope>NUCLEOTIDE SEQUENCE [LARGE SCALE GENOMIC DNA]</scope>
    <source>
        <strain evidence="2">Weybridge</strain>
    </source>
</reference>
<feature type="region of interest" description="Disordered" evidence="1">
    <location>
        <begin position="565"/>
        <end position="607"/>
    </location>
</feature>
<feature type="compositionally biased region" description="Low complexity" evidence="1">
    <location>
        <begin position="683"/>
        <end position="695"/>
    </location>
</feature>
<feature type="region of interest" description="Disordered" evidence="1">
    <location>
        <begin position="718"/>
        <end position="773"/>
    </location>
</feature>
<evidence type="ECO:0008006" key="4">
    <source>
        <dbReference type="Google" id="ProtNLM"/>
    </source>
</evidence>
<feature type="region of interest" description="Disordered" evidence="1">
    <location>
        <begin position="103"/>
        <end position="134"/>
    </location>
</feature>
<dbReference type="Proteomes" id="UP000030763">
    <property type="component" value="Unassembled WGS sequence"/>
</dbReference>
<dbReference type="RefSeq" id="XP_013338466.1">
    <property type="nucleotide sequence ID" value="XM_013483012.1"/>
</dbReference>
<sequence>MSEGSLLLPVEARGEEPPGGGPSPLLKRFVPSFGNHWHLRWSWGSQVKQQQKQQFLRGGLLITASSCKAALPSRRTLASTNTSTINNSGSGIELGLSGSRLPSRASLTASSGSNNNSSHTSEQRRLRSFPLPRGGRHFLPSLDSLYLISTSSRKTNNSSHNSSSQQHSVAAATCSTPSSEPSSPCLQAEGNQQHEEVKQQQERTQQHHEGPDEHPGSFLTFPAAATAAPLQPTQTPAGGPYGLPISAAEYLIGVSNRGNSESSPPDLPPEALTAAARAMRCAPEEVRLARARLQEKQLRQQQQQERLQQRDAVHAVISLQRVSFVALYASVYLLNRKKYPEVPTGRGVLLHLQVSKGKALGSGAWDLRAAVQALPPGSNLLVNGVTVELKNRGEVAASIHRLHCEYGVPLCREFGFRKERLDELQLKGLSKKGSNNENQGRSATGAVSNGTKWSYCIRIRMRKLQKPQELLQLPTQLGIFFHELAHLRHMNHGLGFACLLARIFRYATERGLFEPGWETELPSPWLWERVLFYCGGFVTDTLLQQLLLADPKARAAAGAACNLDAPPSASAAEGEQTPDASSPAVGTADSPGRQAAPQPASTDVATAEVAPAADAACRAGITRRLSNSHAKQESAQGSAKVSRVQQQKQQVQRQRRVPPSFTLRQRTSRGSVGYPQKATARTSSSCSSSSKSNDSTTGPQRVLGKFFPCANPIFPTRCQQRQQKLQQSHSQGQQQQELVKQRSSISSSSISSANSGIGSRGRNNSKRRSSRAS</sequence>
<gene>
    <name evidence="2" type="ORF">EMWEY_00001840</name>
</gene>
<keyword evidence="3" id="KW-1185">Reference proteome</keyword>
<dbReference type="GeneID" id="25334170"/>
<feature type="compositionally biased region" description="Basic and acidic residues" evidence="1">
    <location>
        <begin position="192"/>
        <end position="215"/>
    </location>
</feature>
<feature type="region of interest" description="Disordered" evidence="1">
    <location>
        <begin position="152"/>
        <end position="219"/>
    </location>
</feature>
<dbReference type="AlphaFoldDB" id="U6MCR4"/>